<feature type="chain" id="PRO_5004561806" evidence="1">
    <location>
        <begin position="21"/>
        <end position="128"/>
    </location>
</feature>
<evidence type="ECO:0000256" key="1">
    <source>
        <dbReference type="SAM" id="SignalP"/>
    </source>
</evidence>
<sequence length="128" mass="14057">MKAFTVVLAIASAYVNVSYASPTDVTRAFNKSPRNIPVVDLDSVKREESKCKVNKVSPHPDSYHCVDDSWCGGGPNEGCYCVFVAVPGKYNGVINDEEEVPIKEFATCVYIAPPTNEIPLRVQDDDQD</sequence>
<dbReference type="AlphaFoldDB" id="S8C2D0"/>
<dbReference type="HOGENOM" id="CLU_1959500_0_0_1"/>
<dbReference type="EMBL" id="AQGS01000153">
    <property type="protein sequence ID" value="EPS41792.1"/>
    <property type="molecule type" value="Genomic_DNA"/>
</dbReference>
<dbReference type="Proteomes" id="UP000015100">
    <property type="component" value="Unassembled WGS sequence"/>
</dbReference>
<reference evidence="3" key="2">
    <citation type="submission" date="2013-04" db="EMBL/GenBank/DDBJ databases">
        <title>Genomic mechanisms accounting for the adaptation to parasitism in nematode-trapping fungi.</title>
        <authorList>
            <person name="Ahren D.G."/>
        </authorList>
    </citation>
    <scope>NUCLEOTIDE SEQUENCE [LARGE SCALE GENOMIC DNA]</scope>
    <source>
        <strain evidence="3">CBS 200.50</strain>
    </source>
</reference>
<evidence type="ECO:0000313" key="3">
    <source>
        <dbReference type="Proteomes" id="UP000015100"/>
    </source>
</evidence>
<comment type="caution">
    <text evidence="2">The sequence shown here is derived from an EMBL/GenBank/DDBJ whole genome shotgun (WGS) entry which is preliminary data.</text>
</comment>
<dbReference type="OrthoDB" id="10358337at2759"/>
<gene>
    <name evidence="2" type="ORF">H072_4271</name>
</gene>
<reference evidence="2 3" key="1">
    <citation type="journal article" date="2013" name="PLoS Genet.">
        <title>Genomic mechanisms accounting for the adaptation to parasitism in nematode-trapping fungi.</title>
        <authorList>
            <person name="Meerupati T."/>
            <person name="Andersson K.M."/>
            <person name="Friman E."/>
            <person name="Kumar D."/>
            <person name="Tunlid A."/>
            <person name="Ahren D."/>
        </authorList>
    </citation>
    <scope>NUCLEOTIDE SEQUENCE [LARGE SCALE GENOMIC DNA]</scope>
    <source>
        <strain evidence="2 3">CBS 200.50</strain>
    </source>
</reference>
<protein>
    <submittedName>
        <fullName evidence="2">Uncharacterized protein</fullName>
    </submittedName>
</protein>
<proteinExistence type="predicted"/>
<accession>S8C2D0</accession>
<keyword evidence="1" id="KW-0732">Signal</keyword>
<name>S8C2D0_DACHA</name>
<feature type="signal peptide" evidence="1">
    <location>
        <begin position="1"/>
        <end position="20"/>
    </location>
</feature>
<keyword evidence="3" id="KW-1185">Reference proteome</keyword>
<organism evidence="2 3">
    <name type="scientific">Dactylellina haptotyla (strain CBS 200.50)</name>
    <name type="common">Nematode-trapping fungus</name>
    <name type="synonym">Monacrosporium haptotylum</name>
    <dbReference type="NCBI Taxonomy" id="1284197"/>
    <lineage>
        <taxon>Eukaryota</taxon>
        <taxon>Fungi</taxon>
        <taxon>Dikarya</taxon>
        <taxon>Ascomycota</taxon>
        <taxon>Pezizomycotina</taxon>
        <taxon>Orbiliomycetes</taxon>
        <taxon>Orbiliales</taxon>
        <taxon>Orbiliaceae</taxon>
        <taxon>Dactylellina</taxon>
    </lineage>
</organism>
<evidence type="ECO:0000313" key="2">
    <source>
        <dbReference type="EMBL" id="EPS41792.1"/>
    </source>
</evidence>